<name>A0ABP0H2P1_CLALP</name>
<evidence type="ECO:0000313" key="1">
    <source>
        <dbReference type="EMBL" id="CAK8698147.1"/>
    </source>
</evidence>
<protein>
    <submittedName>
        <fullName evidence="1">Uncharacterized protein</fullName>
    </submittedName>
</protein>
<evidence type="ECO:0000313" key="2">
    <source>
        <dbReference type="Proteomes" id="UP001642483"/>
    </source>
</evidence>
<organism evidence="1 2">
    <name type="scientific">Clavelina lepadiformis</name>
    <name type="common">Light-bulb sea squirt</name>
    <name type="synonym">Ascidia lepadiformis</name>
    <dbReference type="NCBI Taxonomy" id="159417"/>
    <lineage>
        <taxon>Eukaryota</taxon>
        <taxon>Metazoa</taxon>
        <taxon>Chordata</taxon>
        <taxon>Tunicata</taxon>
        <taxon>Ascidiacea</taxon>
        <taxon>Aplousobranchia</taxon>
        <taxon>Clavelinidae</taxon>
        <taxon>Clavelina</taxon>
    </lineage>
</organism>
<dbReference type="Proteomes" id="UP001642483">
    <property type="component" value="Unassembled WGS sequence"/>
</dbReference>
<comment type="caution">
    <text evidence="1">The sequence shown here is derived from an EMBL/GenBank/DDBJ whole genome shotgun (WGS) entry which is preliminary data.</text>
</comment>
<proteinExistence type="predicted"/>
<keyword evidence="2" id="KW-1185">Reference proteome</keyword>
<dbReference type="EMBL" id="CAWYQH010000174">
    <property type="protein sequence ID" value="CAK8698147.1"/>
    <property type="molecule type" value="Genomic_DNA"/>
</dbReference>
<sequence>MSQKKLLLLYHGAAQYKHLQGEESSAGISTPISTKPRKRWPSQETCFLMAISSSIKAQITCLFFFFSSSTLAESNLNAGSVKPGSADSLVYHFLMVDCADKAKLKVFLTYSYALEE</sequence>
<gene>
    <name evidence="1" type="ORF">CVLEPA_LOCUS31618</name>
</gene>
<accession>A0ABP0H2P1</accession>
<reference evidence="1 2" key="1">
    <citation type="submission" date="2024-02" db="EMBL/GenBank/DDBJ databases">
        <authorList>
            <person name="Daric V."/>
            <person name="Darras S."/>
        </authorList>
    </citation>
    <scope>NUCLEOTIDE SEQUENCE [LARGE SCALE GENOMIC DNA]</scope>
</reference>